<feature type="domain" description="LiaF transmembrane" evidence="9">
    <location>
        <begin position="191"/>
        <end position="291"/>
    </location>
</feature>
<protein>
    <submittedName>
        <fullName evidence="10">PspC domain-containing protein</fullName>
    </submittedName>
</protein>
<evidence type="ECO:0000259" key="9">
    <source>
        <dbReference type="Pfam" id="PF22570"/>
    </source>
</evidence>
<feature type="transmembrane region" description="Helical" evidence="7">
    <location>
        <begin position="300"/>
        <end position="318"/>
    </location>
</feature>
<feature type="transmembrane region" description="Helical" evidence="7">
    <location>
        <begin position="188"/>
        <end position="209"/>
    </location>
</feature>
<comment type="caution">
    <text evidence="10">The sequence shown here is derived from an EMBL/GenBank/DDBJ whole genome shotgun (WGS) entry which is preliminary data.</text>
</comment>
<organism evidence="10 11">
    <name type="scientific">Raoultibacter massiliensis</name>
    <dbReference type="NCBI Taxonomy" id="1852371"/>
    <lineage>
        <taxon>Bacteria</taxon>
        <taxon>Bacillati</taxon>
        <taxon>Actinomycetota</taxon>
        <taxon>Coriobacteriia</taxon>
        <taxon>Eggerthellales</taxon>
        <taxon>Eggerthellaceae</taxon>
        <taxon>Raoultibacter</taxon>
    </lineage>
</organism>
<dbReference type="InterPro" id="IPR007168">
    <property type="entry name" value="Phageshock_PspC_N"/>
</dbReference>
<dbReference type="Pfam" id="PF22570">
    <property type="entry name" value="LiaF-TM"/>
    <property type="match status" value="1"/>
</dbReference>
<dbReference type="InterPro" id="IPR054331">
    <property type="entry name" value="LiaF_TM"/>
</dbReference>
<name>A0ABV1JEQ9_9ACTN</name>
<gene>
    <name evidence="10" type="ORF">AAA083_11330</name>
</gene>
<dbReference type="PANTHER" id="PTHR33885">
    <property type="entry name" value="PHAGE SHOCK PROTEIN C"/>
    <property type="match status" value="1"/>
</dbReference>
<feature type="transmembrane region" description="Helical" evidence="7">
    <location>
        <begin position="276"/>
        <end position="293"/>
    </location>
</feature>
<keyword evidence="2" id="KW-1003">Cell membrane</keyword>
<keyword evidence="5 7" id="KW-0472">Membrane</keyword>
<dbReference type="InterPro" id="IPR052027">
    <property type="entry name" value="PspC"/>
</dbReference>
<evidence type="ECO:0000256" key="6">
    <source>
        <dbReference type="SAM" id="MobiDB-lite"/>
    </source>
</evidence>
<evidence type="ECO:0000256" key="4">
    <source>
        <dbReference type="ARBA" id="ARBA00022989"/>
    </source>
</evidence>
<feature type="domain" description="Phage shock protein PspC N-terminal" evidence="8">
    <location>
        <begin position="5"/>
        <end position="61"/>
    </location>
</feature>
<feature type="transmembrane region" description="Helical" evidence="7">
    <location>
        <begin position="215"/>
        <end position="232"/>
    </location>
</feature>
<evidence type="ECO:0000256" key="7">
    <source>
        <dbReference type="SAM" id="Phobius"/>
    </source>
</evidence>
<proteinExistence type="predicted"/>
<evidence type="ECO:0000256" key="3">
    <source>
        <dbReference type="ARBA" id="ARBA00022692"/>
    </source>
</evidence>
<keyword evidence="11" id="KW-1185">Reference proteome</keyword>
<evidence type="ECO:0000259" key="8">
    <source>
        <dbReference type="Pfam" id="PF04024"/>
    </source>
</evidence>
<dbReference type="PANTHER" id="PTHR33885:SF3">
    <property type="entry name" value="PHAGE SHOCK PROTEIN C"/>
    <property type="match status" value="1"/>
</dbReference>
<evidence type="ECO:0000313" key="10">
    <source>
        <dbReference type="EMBL" id="MEQ3363564.1"/>
    </source>
</evidence>
<keyword evidence="3 7" id="KW-0812">Transmembrane</keyword>
<dbReference type="Proteomes" id="UP001487305">
    <property type="component" value="Unassembled WGS sequence"/>
</dbReference>
<keyword evidence="4 7" id="KW-1133">Transmembrane helix</keyword>
<reference evidence="10 11" key="1">
    <citation type="submission" date="2024-04" db="EMBL/GenBank/DDBJ databases">
        <title>Human intestinal bacterial collection.</title>
        <authorList>
            <person name="Pauvert C."/>
            <person name="Hitch T.C.A."/>
            <person name="Clavel T."/>
        </authorList>
    </citation>
    <scope>NUCLEOTIDE SEQUENCE [LARGE SCALE GENOMIC DNA]</scope>
    <source>
        <strain evidence="10 11">CLA-KB-H42</strain>
    </source>
</reference>
<sequence>MASEKRLYRSRDALIGGVCSGIAEYFDIDPIVTRILAVVLTLASAGALAIAYIALWIILPLAPDPAVPLEVQPESVHSDTYGPIDFDAAKPKPHTGSEDRTAAHPTAQAAPYSPYANAGASYAGTGHVPPEPPKPYADVASPHVARASRVSQAAYTVPIPPTAQAAYAPPVGAPVQPAEPVSGKSVRAALWLGFLCLFIGCAAILSQFIDGVAWWRFWPLLLVIVGIGNVVIPAPRGRRMGQFVNGLMSIAAGVVLLAMSLEIIDWSSIVPMLEELWPLLVMMVGFFILASALHNPLCELLAGLCFVGFCVVGLVWFAEPGSTDFITLALPFKEALTIDVNPWH</sequence>
<dbReference type="RefSeq" id="WP_349227728.1">
    <property type="nucleotide sequence ID" value="NZ_JBBNOP010000009.1"/>
</dbReference>
<evidence type="ECO:0000313" key="11">
    <source>
        <dbReference type="Proteomes" id="UP001487305"/>
    </source>
</evidence>
<accession>A0ABV1JEQ9</accession>
<dbReference type="Pfam" id="PF04024">
    <property type="entry name" value="PspC"/>
    <property type="match status" value="1"/>
</dbReference>
<feature type="compositionally biased region" description="Basic and acidic residues" evidence="6">
    <location>
        <begin position="87"/>
        <end position="102"/>
    </location>
</feature>
<comment type="subcellular location">
    <subcellularLocation>
        <location evidence="1">Cell membrane</location>
        <topology evidence="1">Single-pass membrane protein</topology>
    </subcellularLocation>
</comment>
<dbReference type="EMBL" id="JBBNOP010000009">
    <property type="protein sequence ID" value="MEQ3363564.1"/>
    <property type="molecule type" value="Genomic_DNA"/>
</dbReference>
<evidence type="ECO:0000256" key="2">
    <source>
        <dbReference type="ARBA" id="ARBA00022475"/>
    </source>
</evidence>
<evidence type="ECO:0000256" key="1">
    <source>
        <dbReference type="ARBA" id="ARBA00004162"/>
    </source>
</evidence>
<feature type="transmembrane region" description="Helical" evidence="7">
    <location>
        <begin position="244"/>
        <end position="264"/>
    </location>
</feature>
<evidence type="ECO:0000256" key="5">
    <source>
        <dbReference type="ARBA" id="ARBA00023136"/>
    </source>
</evidence>
<feature type="region of interest" description="Disordered" evidence="6">
    <location>
        <begin position="80"/>
        <end position="103"/>
    </location>
</feature>
<feature type="transmembrane region" description="Helical" evidence="7">
    <location>
        <begin position="35"/>
        <end position="59"/>
    </location>
</feature>